<comment type="cofactor">
    <cofactor evidence="1">
        <name>Zn(2+)</name>
        <dbReference type="ChEBI" id="CHEBI:29105"/>
    </cofactor>
</comment>
<dbReference type="GO" id="GO:0005615">
    <property type="term" value="C:extracellular space"/>
    <property type="evidence" value="ECO:0007669"/>
    <property type="project" value="TreeGrafter"/>
</dbReference>
<evidence type="ECO:0000259" key="4">
    <source>
        <dbReference type="PROSITE" id="PS52035"/>
    </source>
</evidence>
<evidence type="ECO:0000256" key="2">
    <source>
        <dbReference type="ARBA" id="ARBA00005988"/>
    </source>
</evidence>
<evidence type="ECO:0000313" key="6">
    <source>
        <dbReference type="Proteomes" id="UP001148018"/>
    </source>
</evidence>
<evidence type="ECO:0000256" key="3">
    <source>
        <dbReference type="PROSITE-ProRule" id="PRU01379"/>
    </source>
</evidence>
<dbReference type="GO" id="GO:0006508">
    <property type="term" value="P:proteolysis"/>
    <property type="evidence" value="ECO:0007669"/>
    <property type="project" value="InterPro"/>
</dbReference>
<dbReference type="PROSITE" id="PS52035">
    <property type="entry name" value="PEPTIDASE_M14"/>
    <property type="match status" value="1"/>
</dbReference>
<dbReference type="Pfam" id="PF00246">
    <property type="entry name" value="Peptidase_M14"/>
    <property type="match status" value="1"/>
</dbReference>
<proteinExistence type="inferred from homology"/>
<comment type="caution">
    <text evidence="5">The sequence shown here is derived from an EMBL/GenBank/DDBJ whole genome shotgun (WGS) entry which is preliminary data.</text>
</comment>
<name>A0A9Q0DD42_9TELE</name>
<evidence type="ECO:0000313" key="5">
    <source>
        <dbReference type="EMBL" id="KAJ3584810.1"/>
    </source>
</evidence>
<evidence type="ECO:0000256" key="1">
    <source>
        <dbReference type="ARBA" id="ARBA00001947"/>
    </source>
</evidence>
<dbReference type="InterPro" id="IPR000834">
    <property type="entry name" value="Peptidase_M14"/>
</dbReference>
<dbReference type="GO" id="GO:0004181">
    <property type="term" value="F:metallocarboxypeptidase activity"/>
    <property type="evidence" value="ECO:0007669"/>
    <property type="project" value="InterPro"/>
</dbReference>
<dbReference type="AlphaFoldDB" id="A0A9Q0DD42"/>
<reference evidence="5" key="1">
    <citation type="submission" date="2022-07" db="EMBL/GenBank/DDBJ databases">
        <title>Chromosome-level genome of Muraenolepis orangiensis.</title>
        <authorList>
            <person name="Kim J."/>
        </authorList>
    </citation>
    <scope>NUCLEOTIDE SEQUENCE</scope>
    <source>
        <strain evidence="5">KU_S4_2022</strain>
        <tissue evidence="5">Muscle</tissue>
    </source>
</reference>
<sequence>MEVGLGAAEKMKKVHGMSYEVGTSPDILYPDSGCSGDWARLTGIPLSFTIELRDNGTYGFELPQDQIQPTCEEAYSGVKHIVNWAVLLASCITTTTITL</sequence>
<organism evidence="5 6">
    <name type="scientific">Muraenolepis orangiensis</name>
    <name type="common">Patagonian moray cod</name>
    <dbReference type="NCBI Taxonomy" id="630683"/>
    <lineage>
        <taxon>Eukaryota</taxon>
        <taxon>Metazoa</taxon>
        <taxon>Chordata</taxon>
        <taxon>Craniata</taxon>
        <taxon>Vertebrata</taxon>
        <taxon>Euteleostomi</taxon>
        <taxon>Actinopterygii</taxon>
        <taxon>Neopterygii</taxon>
        <taxon>Teleostei</taxon>
        <taxon>Neoteleostei</taxon>
        <taxon>Acanthomorphata</taxon>
        <taxon>Zeiogadaria</taxon>
        <taxon>Gadariae</taxon>
        <taxon>Gadiformes</taxon>
        <taxon>Muraenolepidoidei</taxon>
        <taxon>Muraenolepididae</taxon>
        <taxon>Muraenolepis</taxon>
    </lineage>
</organism>
<accession>A0A9Q0DD42</accession>
<feature type="active site" description="Proton donor/acceptor" evidence="3">
    <location>
        <position position="51"/>
    </location>
</feature>
<dbReference type="EMBL" id="JANIIK010000119">
    <property type="protein sequence ID" value="KAJ3584810.1"/>
    <property type="molecule type" value="Genomic_DNA"/>
</dbReference>
<gene>
    <name evidence="5" type="ORF">NHX12_015305</name>
</gene>
<feature type="domain" description="Peptidase M14" evidence="4">
    <location>
        <begin position="1"/>
        <end position="85"/>
    </location>
</feature>
<dbReference type="SUPFAM" id="SSF53187">
    <property type="entry name" value="Zn-dependent exopeptidases"/>
    <property type="match status" value="1"/>
</dbReference>
<dbReference type="PANTHER" id="PTHR11705">
    <property type="entry name" value="PROTEASE FAMILY M14 CARBOXYPEPTIDASE A,B"/>
    <property type="match status" value="1"/>
</dbReference>
<protein>
    <recommendedName>
        <fullName evidence="4">Peptidase M14 domain-containing protein</fullName>
    </recommendedName>
</protein>
<dbReference type="GO" id="GO:0008270">
    <property type="term" value="F:zinc ion binding"/>
    <property type="evidence" value="ECO:0007669"/>
    <property type="project" value="InterPro"/>
</dbReference>
<dbReference type="Proteomes" id="UP001148018">
    <property type="component" value="Unassembled WGS sequence"/>
</dbReference>
<dbReference type="PANTHER" id="PTHR11705:SF19">
    <property type="entry name" value="CARBOXYPEPTIDASE O"/>
    <property type="match status" value="1"/>
</dbReference>
<dbReference type="Gene3D" id="3.40.630.10">
    <property type="entry name" value="Zn peptidases"/>
    <property type="match status" value="1"/>
</dbReference>
<comment type="similarity">
    <text evidence="2 3">Belongs to the peptidase M14 family.</text>
</comment>
<dbReference type="OrthoDB" id="3626597at2759"/>
<keyword evidence="6" id="KW-1185">Reference proteome</keyword>